<organism evidence="8 9">
    <name type="scientific">Porphyromonas somerae</name>
    <dbReference type="NCBI Taxonomy" id="322095"/>
    <lineage>
        <taxon>Bacteria</taxon>
        <taxon>Pseudomonadati</taxon>
        <taxon>Bacteroidota</taxon>
        <taxon>Bacteroidia</taxon>
        <taxon>Bacteroidales</taxon>
        <taxon>Porphyromonadaceae</taxon>
        <taxon>Porphyromonas</taxon>
    </lineage>
</organism>
<dbReference type="PANTHER" id="PTHR42709:SF6">
    <property type="entry name" value="UNDECAPRENYL PHOSPHATE TRANSPORTER A"/>
    <property type="match status" value="1"/>
</dbReference>
<evidence type="ECO:0000256" key="2">
    <source>
        <dbReference type="ARBA" id="ARBA00022475"/>
    </source>
</evidence>
<keyword evidence="3 6" id="KW-0812">Transmembrane</keyword>
<dbReference type="EMBL" id="LSDK01000013">
    <property type="protein sequence ID" value="KXB78476.1"/>
    <property type="molecule type" value="Genomic_DNA"/>
</dbReference>
<feature type="transmembrane region" description="Helical" evidence="6">
    <location>
        <begin position="12"/>
        <end position="33"/>
    </location>
</feature>
<sequence length="211" mass="23182">MIESLGFIQDILHHLNYFWVTVLMAIESSFIPFPSEVVVPPAAYKAATGEMNIFLVVLFATLGSDIGALINYYLARYLGRPIVYKFANSRIGRLCLLSQEKIEKAEAYFVKNGISSTLIGRLVPGIRQLISIPAGLAGMPLGRFLLYTTIGAGAWNIVLALLGYFIGKTVPPELFAETIQRYSSIIGLIILGLVVVGGVGYYLYKRRQKAA</sequence>
<dbReference type="PATRIC" id="fig|322095.3.peg.125"/>
<keyword evidence="2" id="KW-1003">Cell membrane</keyword>
<evidence type="ECO:0000313" key="9">
    <source>
        <dbReference type="Proteomes" id="UP000070224"/>
    </source>
</evidence>
<feature type="domain" description="VTT" evidence="7">
    <location>
        <begin position="40"/>
        <end position="164"/>
    </location>
</feature>
<comment type="subcellular location">
    <subcellularLocation>
        <location evidence="1">Cell membrane</location>
        <topology evidence="1">Multi-pass membrane protein</topology>
    </subcellularLocation>
</comment>
<evidence type="ECO:0000313" key="8">
    <source>
        <dbReference type="EMBL" id="KXB78476.1"/>
    </source>
</evidence>
<gene>
    <name evidence="8" type="ORF">HMPREF3185_00124</name>
</gene>
<name>A0A134BEW5_9PORP</name>
<dbReference type="Proteomes" id="UP000070224">
    <property type="component" value="Unassembled WGS sequence"/>
</dbReference>
<evidence type="ECO:0000256" key="4">
    <source>
        <dbReference type="ARBA" id="ARBA00022989"/>
    </source>
</evidence>
<dbReference type="InterPro" id="IPR051311">
    <property type="entry name" value="DedA_domain"/>
</dbReference>
<accession>A0A134BEW5</accession>
<dbReference type="AlphaFoldDB" id="A0A134BEW5"/>
<dbReference type="NCBIfam" id="TIGR01167">
    <property type="entry name" value="LPXTG_anchor"/>
    <property type="match status" value="1"/>
</dbReference>
<keyword evidence="4 6" id="KW-1133">Transmembrane helix</keyword>
<dbReference type="Pfam" id="PF09335">
    <property type="entry name" value="VTT_dom"/>
    <property type="match status" value="1"/>
</dbReference>
<proteinExistence type="predicted"/>
<evidence type="ECO:0000256" key="1">
    <source>
        <dbReference type="ARBA" id="ARBA00004651"/>
    </source>
</evidence>
<evidence type="ECO:0000256" key="5">
    <source>
        <dbReference type="ARBA" id="ARBA00023136"/>
    </source>
</evidence>
<dbReference type="GO" id="GO:0005886">
    <property type="term" value="C:plasma membrane"/>
    <property type="evidence" value="ECO:0007669"/>
    <property type="project" value="UniProtKB-SubCell"/>
</dbReference>
<reference evidence="9" key="1">
    <citation type="submission" date="2016-01" db="EMBL/GenBank/DDBJ databases">
        <authorList>
            <person name="Mitreva M."/>
            <person name="Pepin K.H."/>
            <person name="Mihindukulasuriya K.A."/>
            <person name="Fulton R."/>
            <person name="Fronick C."/>
            <person name="O'Laughlin M."/>
            <person name="Miner T."/>
            <person name="Herter B."/>
            <person name="Rosa B.A."/>
            <person name="Cordes M."/>
            <person name="Tomlinson C."/>
            <person name="Wollam A."/>
            <person name="Palsikar V.B."/>
            <person name="Mardis E.R."/>
            <person name="Wilson R.K."/>
        </authorList>
    </citation>
    <scope>NUCLEOTIDE SEQUENCE [LARGE SCALE GENOMIC DNA]</scope>
    <source>
        <strain evidence="9">KA00683</strain>
    </source>
</reference>
<keyword evidence="5 6" id="KW-0472">Membrane</keyword>
<evidence type="ECO:0000259" key="7">
    <source>
        <dbReference type="Pfam" id="PF09335"/>
    </source>
</evidence>
<protein>
    <submittedName>
        <fullName evidence="8">SNARE-like domain protein</fullName>
    </submittedName>
</protein>
<feature type="transmembrane region" description="Helical" evidence="6">
    <location>
        <begin position="144"/>
        <end position="165"/>
    </location>
</feature>
<evidence type="ECO:0000256" key="6">
    <source>
        <dbReference type="SAM" id="Phobius"/>
    </source>
</evidence>
<dbReference type="STRING" id="322095.HMPREF3185_00124"/>
<comment type="caution">
    <text evidence="8">The sequence shown here is derived from an EMBL/GenBank/DDBJ whole genome shotgun (WGS) entry which is preliminary data.</text>
</comment>
<keyword evidence="9" id="KW-1185">Reference proteome</keyword>
<dbReference type="InterPro" id="IPR032816">
    <property type="entry name" value="VTT_dom"/>
</dbReference>
<feature type="transmembrane region" description="Helical" evidence="6">
    <location>
        <begin position="185"/>
        <end position="204"/>
    </location>
</feature>
<feature type="transmembrane region" description="Helical" evidence="6">
    <location>
        <begin position="53"/>
        <end position="75"/>
    </location>
</feature>
<evidence type="ECO:0000256" key="3">
    <source>
        <dbReference type="ARBA" id="ARBA00022692"/>
    </source>
</evidence>
<dbReference type="PANTHER" id="PTHR42709">
    <property type="entry name" value="ALKALINE PHOSPHATASE LIKE PROTEIN"/>
    <property type="match status" value="1"/>
</dbReference>